<sequence length="108" mass="11402">MRACATLLVLTALSAPAMAADFFGQYSTAPNCGGMDAEISLSRIAIGPFECEVAAIIGNAERIRIDGMDCTDEGDPAGSATMNAATIDGKVYFSWGGEPDVRLYRCER</sequence>
<feature type="chain" id="PRO_5042148918" evidence="1">
    <location>
        <begin position="20"/>
        <end position="108"/>
    </location>
</feature>
<proteinExistence type="predicted"/>
<dbReference type="AlphaFoldDB" id="A0AAE3VMC7"/>
<accession>A0AAE3VMC7</accession>
<name>A0AAE3VMC7_9HYPH</name>
<evidence type="ECO:0000313" key="3">
    <source>
        <dbReference type="Proteomes" id="UP001229244"/>
    </source>
</evidence>
<feature type="signal peptide" evidence="1">
    <location>
        <begin position="1"/>
        <end position="19"/>
    </location>
</feature>
<comment type="caution">
    <text evidence="2">The sequence shown here is derived from an EMBL/GenBank/DDBJ whole genome shotgun (WGS) entry which is preliminary data.</text>
</comment>
<dbReference type="RefSeq" id="WP_306884549.1">
    <property type="nucleotide sequence ID" value="NZ_JAUSUL010000001.1"/>
</dbReference>
<dbReference type="EMBL" id="JAUSUL010000001">
    <property type="protein sequence ID" value="MDQ0314764.1"/>
    <property type="molecule type" value="Genomic_DNA"/>
</dbReference>
<keyword evidence="3" id="KW-1185">Reference proteome</keyword>
<gene>
    <name evidence="2" type="ORF">J2S73_001201</name>
</gene>
<keyword evidence="1" id="KW-0732">Signal</keyword>
<evidence type="ECO:0000256" key="1">
    <source>
        <dbReference type="SAM" id="SignalP"/>
    </source>
</evidence>
<evidence type="ECO:0000313" key="2">
    <source>
        <dbReference type="EMBL" id="MDQ0314764.1"/>
    </source>
</evidence>
<reference evidence="2" key="1">
    <citation type="submission" date="2023-07" db="EMBL/GenBank/DDBJ databases">
        <title>Genomic Encyclopedia of Type Strains, Phase IV (KMG-IV): sequencing the most valuable type-strain genomes for metagenomic binning, comparative biology and taxonomic classification.</title>
        <authorList>
            <person name="Goeker M."/>
        </authorList>
    </citation>
    <scope>NUCLEOTIDE SEQUENCE</scope>
    <source>
        <strain evidence="2">DSM 21202</strain>
    </source>
</reference>
<protein>
    <submittedName>
        <fullName evidence="2">Uncharacterized protein</fullName>
    </submittedName>
</protein>
<organism evidence="2 3">
    <name type="scientific">Amorphus orientalis</name>
    <dbReference type="NCBI Taxonomy" id="649198"/>
    <lineage>
        <taxon>Bacteria</taxon>
        <taxon>Pseudomonadati</taxon>
        <taxon>Pseudomonadota</taxon>
        <taxon>Alphaproteobacteria</taxon>
        <taxon>Hyphomicrobiales</taxon>
        <taxon>Amorphaceae</taxon>
        <taxon>Amorphus</taxon>
    </lineage>
</organism>
<dbReference type="Proteomes" id="UP001229244">
    <property type="component" value="Unassembled WGS sequence"/>
</dbReference>